<organism evidence="1 2">
    <name type="scientific">Streptomyces resistomycificus</name>
    <dbReference type="NCBI Taxonomy" id="67356"/>
    <lineage>
        <taxon>Bacteria</taxon>
        <taxon>Bacillati</taxon>
        <taxon>Actinomycetota</taxon>
        <taxon>Actinomycetes</taxon>
        <taxon>Kitasatosporales</taxon>
        <taxon>Streptomycetaceae</taxon>
        <taxon>Streptomyces</taxon>
        <taxon>Streptomyces aurantiacus group</taxon>
    </lineage>
</organism>
<dbReference type="PATRIC" id="fig|67356.5.peg.5934"/>
<dbReference type="RefSeq" id="WP_030038579.1">
    <property type="nucleotide sequence ID" value="NZ_KL575588.1"/>
</dbReference>
<dbReference type="AlphaFoldDB" id="A0A0L8L2I3"/>
<evidence type="ECO:0000313" key="1">
    <source>
        <dbReference type="EMBL" id="KOG32284.1"/>
    </source>
</evidence>
<evidence type="ECO:0000313" key="2">
    <source>
        <dbReference type="Proteomes" id="UP000037251"/>
    </source>
</evidence>
<name>A0A0L8L2I3_9ACTN</name>
<keyword evidence="2" id="KW-1185">Reference proteome</keyword>
<dbReference type="STRING" id="67356.AQJ84_24965"/>
<protein>
    <recommendedName>
        <fullName evidence="3">Aromatase</fullName>
    </recommendedName>
</protein>
<proteinExistence type="predicted"/>
<dbReference type="OrthoDB" id="3419705at2"/>
<reference evidence="2" key="1">
    <citation type="submission" date="2015-07" db="EMBL/GenBank/DDBJ databases">
        <authorList>
            <person name="Ju K.-S."/>
            <person name="Doroghazi J.R."/>
            <person name="Metcalf W.W."/>
        </authorList>
    </citation>
    <scope>NUCLEOTIDE SEQUENCE [LARGE SCALE GENOMIC DNA]</scope>
    <source>
        <strain evidence="2">NRRL 2290</strain>
    </source>
</reference>
<dbReference type="CDD" id="cd08861">
    <property type="entry name" value="OtcD1_ARO-CYC_like"/>
    <property type="match status" value="1"/>
</dbReference>
<dbReference type="eggNOG" id="COG2867">
    <property type="taxonomic scope" value="Bacteria"/>
</dbReference>
<dbReference type="SUPFAM" id="SSF55961">
    <property type="entry name" value="Bet v1-like"/>
    <property type="match status" value="2"/>
</dbReference>
<accession>A0A0L8L2I3</accession>
<dbReference type="EMBL" id="LGUS01000185">
    <property type="protein sequence ID" value="KOG32284.1"/>
    <property type="molecule type" value="Genomic_DNA"/>
</dbReference>
<dbReference type="InterPro" id="IPR023393">
    <property type="entry name" value="START-like_dom_sf"/>
</dbReference>
<dbReference type="Proteomes" id="UP000037251">
    <property type="component" value="Unassembled WGS sequence"/>
</dbReference>
<comment type="caution">
    <text evidence="1">The sequence shown here is derived from an EMBL/GenBank/DDBJ whole genome shotgun (WGS) entry which is preliminary data.</text>
</comment>
<gene>
    <name evidence="1" type="ORF">ADK37_27755</name>
</gene>
<dbReference type="Gene3D" id="3.30.530.20">
    <property type="match status" value="2"/>
</dbReference>
<sequence>MPTLGKDALQHTVSVTAPAHLVFDLVAGLGDWSQFHGPSVHAEPLGRRDDGAEEFRHWWVIDDRTVRTWRARWWFDREALRIGYEFDPAEPAAAGQRGEWAFRALSDASTEVRVEQETLGDEREAALADRELRELLACVTDAAERHEERQDLVVDFEDPLFVAGAIDDAYAYLYEADKWPERIPHVSRLVLEEDVPNIQFFDMDTTTPDGSAHTTRSVRVCLPGHKIVYKQIHLPKLLTGHTGHWRFTPTREGFVLGARHTATIKPSALPILGEGTSVLDARKYLRRVLSANSMGNLRLSKAFAEERAGV</sequence>
<evidence type="ECO:0008006" key="3">
    <source>
        <dbReference type="Google" id="ProtNLM"/>
    </source>
</evidence>